<comment type="function">
    <text evidence="10">Confers DNA tethering and processivity to DNA polymerases and other proteins. Acts as a clamp, forming a ring around DNA (a reaction catalyzed by the clamp-loading complex) which diffuses in an ATP-independent manner freely and bidirectionally along dsDNA. Initially characterized for its ability to contact the catalytic subunit of DNA polymerase III (Pol III), a complex, multichain enzyme responsible for most of the replicative synthesis in bacteria; Pol III exhibits 3'-5' exonuclease proofreading activity. The beta chain is required for initiation of replication as well as for processivity of DNA replication.</text>
</comment>
<evidence type="ECO:0000256" key="5">
    <source>
        <dbReference type="ARBA" id="ARBA00022679"/>
    </source>
</evidence>
<dbReference type="InterPro" id="IPR022637">
    <property type="entry name" value="DNA_polIII_beta_cen"/>
</dbReference>
<sequence length="376" mass="40730">MIVTCARERLATALALAERAAATGENLPVLGGVRLHAAGGRLELAATDLEMSVSAGVEALVEEPGERVVDARLFSALVRRLQGQDVGLRSGADGQVFEVRAGGSRFSLVSMAADEFPELPQLADGWRVQLPAGDLARAITQCRFASAVSDQRPVLSGVLLESEEGLLRLVATDSSRLAYREIPIAGLTPFGNAGLFSPRAILPARALEEMRRMCASVDPDIAVSLSLGERLAELEVTTARLTTRLIEGNFPPYRQVFLDDLPSRVRFRRPSLLDAVQRVALLSRRGPAVVQISVEEGQVLLRSAVADSGEGEERVEAYAEGPGFTVAYQARFLEEFLKAFDEEEVELELGDPARQGTFRIAGDPGYRYIVMPWRTG</sequence>
<dbReference type="InterPro" id="IPR022634">
    <property type="entry name" value="DNA_polIII_beta_N"/>
</dbReference>
<dbReference type="RefSeq" id="WP_324669003.1">
    <property type="nucleotide sequence ID" value="NZ_CP141614.1"/>
</dbReference>
<evidence type="ECO:0000256" key="4">
    <source>
        <dbReference type="ARBA" id="ARBA00022490"/>
    </source>
</evidence>
<evidence type="ECO:0000256" key="9">
    <source>
        <dbReference type="ARBA" id="ARBA00023125"/>
    </source>
</evidence>
<reference evidence="15" key="1">
    <citation type="submission" date="2023-12" db="EMBL/GenBank/DDBJ databases">
        <title>Novel isolates from deep terrestrial aquifers shed light on the physiology and ecology of the class Limnochordia.</title>
        <authorList>
            <person name="Karnachuk O.V."/>
            <person name="Lukina A.P."/>
            <person name="Avakyan M.R."/>
            <person name="Kadnikov V."/>
            <person name="Begmatov S."/>
            <person name="Beletsky A.V."/>
            <person name="Mardanov A.V."/>
            <person name="Ravin N.V."/>
        </authorList>
    </citation>
    <scope>NUCLEOTIDE SEQUENCE [LARGE SCALE GENOMIC DNA]</scope>
    <source>
        <strain evidence="15">LN</strain>
    </source>
</reference>
<dbReference type="InterPro" id="IPR001001">
    <property type="entry name" value="DNA_polIII_beta"/>
</dbReference>
<dbReference type="InterPro" id="IPR046938">
    <property type="entry name" value="DNA_clamp_sf"/>
</dbReference>
<dbReference type="Gene3D" id="3.10.150.10">
    <property type="entry name" value="DNA Polymerase III, subunit A, domain 2"/>
    <property type="match status" value="1"/>
</dbReference>
<evidence type="ECO:0000259" key="13">
    <source>
        <dbReference type="Pfam" id="PF02768"/>
    </source>
</evidence>
<dbReference type="Pfam" id="PF02767">
    <property type="entry name" value="DNA_pol3_beta_2"/>
    <property type="match status" value="1"/>
</dbReference>
<evidence type="ECO:0000313" key="15">
    <source>
        <dbReference type="Proteomes" id="UP001333102"/>
    </source>
</evidence>
<evidence type="ECO:0000256" key="1">
    <source>
        <dbReference type="ARBA" id="ARBA00004496"/>
    </source>
</evidence>
<dbReference type="Pfam" id="PF00712">
    <property type="entry name" value="DNA_pol3_beta"/>
    <property type="match status" value="1"/>
</dbReference>
<organism evidence="14 15">
    <name type="scientific">Geochorda subterranea</name>
    <dbReference type="NCBI Taxonomy" id="3109564"/>
    <lineage>
        <taxon>Bacteria</taxon>
        <taxon>Bacillati</taxon>
        <taxon>Bacillota</taxon>
        <taxon>Limnochordia</taxon>
        <taxon>Limnochordales</taxon>
        <taxon>Geochordaceae</taxon>
        <taxon>Geochorda</taxon>
    </lineage>
</organism>
<gene>
    <name evidence="14" type="primary">dnaN</name>
    <name evidence="14" type="ORF">VLY81_00290</name>
</gene>
<evidence type="ECO:0000256" key="7">
    <source>
        <dbReference type="ARBA" id="ARBA00022705"/>
    </source>
</evidence>
<dbReference type="PIRSF" id="PIRSF000804">
    <property type="entry name" value="DNA_pol_III_b"/>
    <property type="match status" value="1"/>
</dbReference>
<evidence type="ECO:0000313" key="14">
    <source>
        <dbReference type="EMBL" id="WRP14644.1"/>
    </source>
</evidence>
<keyword evidence="4 10" id="KW-0963">Cytoplasm</keyword>
<keyword evidence="5 10" id="KW-0808">Transferase</keyword>
<dbReference type="Gene3D" id="3.70.10.10">
    <property type="match status" value="1"/>
</dbReference>
<comment type="subunit">
    <text evidence="10">Forms a ring-shaped head-to-tail homodimer around DNA.</text>
</comment>
<dbReference type="PANTHER" id="PTHR30478">
    <property type="entry name" value="DNA POLYMERASE III SUBUNIT BETA"/>
    <property type="match status" value="1"/>
</dbReference>
<evidence type="ECO:0000259" key="12">
    <source>
        <dbReference type="Pfam" id="PF02767"/>
    </source>
</evidence>
<dbReference type="InterPro" id="IPR022635">
    <property type="entry name" value="DNA_polIII_beta_C"/>
</dbReference>
<evidence type="ECO:0000259" key="11">
    <source>
        <dbReference type="Pfam" id="PF00712"/>
    </source>
</evidence>
<dbReference type="SUPFAM" id="SSF55979">
    <property type="entry name" value="DNA clamp"/>
    <property type="match status" value="3"/>
</dbReference>
<dbReference type="SMART" id="SM00480">
    <property type="entry name" value="POL3Bc"/>
    <property type="match status" value="1"/>
</dbReference>
<evidence type="ECO:0000256" key="3">
    <source>
        <dbReference type="ARBA" id="ARBA00021035"/>
    </source>
</evidence>
<keyword evidence="8 10" id="KW-0239">DNA-directed DNA polymerase</keyword>
<proteinExistence type="inferred from homology"/>
<dbReference type="GO" id="GO:0003887">
    <property type="term" value="F:DNA-directed DNA polymerase activity"/>
    <property type="evidence" value="ECO:0007669"/>
    <property type="project" value="UniProtKB-EC"/>
</dbReference>
<evidence type="ECO:0000256" key="2">
    <source>
        <dbReference type="ARBA" id="ARBA00010752"/>
    </source>
</evidence>
<evidence type="ECO:0000256" key="8">
    <source>
        <dbReference type="ARBA" id="ARBA00022932"/>
    </source>
</evidence>
<dbReference type="EMBL" id="CP141614">
    <property type="protein sequence ID" value="WRP14644.1"/>
    <property type="molecule type" value="Genomic_DNA"/>
</dbReference>
<dbReference type="PANTHER" id="PTHR30478:SF0">
    <property type="entry name" value="BETA SLIDING CLAMP"/>
    <property type="match status" value="1"/>
</dbReference>
<keyword evidence="15" id="KW-1185">Reference proteome</keyword>
<protein>
    <recommendedName>
        <fullName evidence="3 10">Beta sliding clamp</fullName>
    </recommendedName>
</protein>
<dbReference type="CDD" id="cd00140">
    <property type="entry name" value="beta_clamp"/>
    <property type="match status" value="1"/>
</dbReference>
<dbReference type="NCBIfam" id="TIGR00663">
    <property type="entry name" value="dnan"/>
    <property type="match status" value="1"/>
</dbReference>
<keyword evidence="6 10" id="KW-0548">Nucleotidyltransferase</keyword>
<evidence type="ECO:0000256" key="10">
    <source>
        <dbReference type="PIRNR" id="PIRNR000804"/>
    </source>
</evidence>
<dbReference type="Pfam" id="PF02768">
    <property type="entry name" value="DNA_pol3_beta_3"/>
    <property type="match status" value="1"/>
</dbReference>
<keyword evidence="7 10" id="KW-0235">DNA replication</keyword>
<name>A0ABZ1BPK4_9FIRM</name>
<dbReference type="Proteomes" id="UP001333102">
    <property type="component" value="Chromosome"/>
</dbReference>
<feature type="domain" description="DNA polymerase III beta sliding clamp C-terminal" evidence="13">
    <location>
        <begin position="268"/>
        <end position="374"/>
    </location>
</feature>
<comment type="subcellular location">
    <subcellularLocation>
        <location evidence="1 10">Cytoplasm</location>
    </subcellularLocation>
</comment>
<keyword evidence="9" id="KW-0238">DNA-binding</keyword>
<accession>A0ABZ1BPK4</accession>
<comment type="similarity">
    <text evidence="2 10">Belongs to the beta sliding clamp family.</text>
</comment>
<feature type="domain" description="DNA polymerase III beta sliding clamp central" evidence="12">
    <location>
        <begin position="130"/>
        <end position="251"/>
    </location>
</feature>
<evidence type="ECO:0000256" key="6">
    <source>
        <dbReference type="ARBA" id="ARBA00022695"/>
    </source>
</evidence>
<feature type="domain" description="DNA polymerase III beta sliding clamp N-terminal" evidence="11">
    <location>
        <begin position="1"/>
        <end position="120"/>
    </location>
</feature>